<reference evidence="2" key="1">
    <citation type="submission" date="2021-03" db="EMBL/GenBank/DDBJ databases">
        <title>Comparative genomics and phylogenomic investigation of the class Geoglossomycetes provide insights into ecological specialization and systematics.</title>
        <authorList>
            <person name="Melie T."/>
            <person name="Pirro S."/>
            <person name="Miller A.N."/>
            <person name="Quandt A."/>
        </authorList>
    </citation>
    <scope>NUCLEOTIDE SEQUENCE</scope>
    <source>
        <strain evidence="2">CAQ_001_2017</strain>
    </source>
</reference>
<evidence type="ECO:0000259" key="1">
    <source>
        <dbReference type="Pfam" id="PF00724"/>
    </source>
</evidence>
<dbReference type="PANTHER" id="PTHR22893">
    <property type="entry name" value="NADH OXIDOREDUCTASE-RELATED"/>
    <property type="match status" value="1"/>
</dbReference>
<comment type="caution">
    <text evidence="2">The sequence shown here is derived from an EMBL/GenBank/DDBJ whole genome shotgun (WGS) entry which is preliminary data.</text>
</comment>
<dbReference type="GO" id="GO:0016491">
    <property type="term" value="F:oxidoreductase activity"/>
    <property type="evidence" value="ECO:0007669"/>
    <property type="project" value="InterPro"/>
</dbReference>
<feature type="domain" description="NADH:flavin oxidoreductase/NADH oxidase N-terminal" evidence="1">
    <location>
        <begin position="19"/>
        <end position="188"/>
    </location>
</feature>
<evidence type="ECO:0000313" key="3">
    <source>
        <dbReference type="Proteomes" id="UP000750711"/>
    </source>
</evidence>
<evidence type="ECO:0000313" key="2">
    <source>
        <dbReference type="EMBL" id="KAH0562012.1"/>
    </source>
</evidence>
<dbReference type="Proteomes" id="UP000750711">
    <property type="component" value="Unassembled WGS sequence"/>
</dbReference>
<dbReference type="SUPFAM" id="SSF51395">
    <property type="entry name" value="FMN-linked oxidoreductases"/>
    <property type="match status" value="1"/>
</dbReference>
<dbReference type="EMBL" id="JAGHQM010000429">
    <property type="protein sequence ID" value="KAH0562012.1"/>
    <property type="molecule type" value="Genomic_DNA"/>
</dbReference>
<dbReference type="InterPro" id="IPR001155">
    <property type="entry name" value="OxRdtase_FMN_N"/>
</dbReference>
<dbReference type="GO" id="GO:0010181">
    <property type="term" value="F:FMN binding"/>
    <property type="evidence" value="ECO:0007669"/>
    <property type="project" value="InterPro"/>
</dbReference>
<protein>
    <recommendedName>
        <fullName evidence="1">NADH:flavin oxidoreductase/NADH oxidase N-terminal domain-containing protein</fullName>
    </recommendedName>
</protein>
<name>A0A9P8LDF7_9PEZI</name>
<proteinExistence type="predicted"/>
<dbReference type="Pfam" id="PF00724">
    <property type="entry name" value="Oxidored_FMN"/>
    <property type="match status" value="1"/>
</dbReference>
<dbReference type="AlphaFoldDB" id="A0A9P8LDF7"/>
<dbReference type="PANTHER" id="PTHR22893:SF91">
    <property type="entry name" value="NADPH DEHYDROGENASE 2-RELATED"/>
    <property type="match status" value="1"/>
</dbReference>
<organism evidence="2 3">
    <name type="scientific">Trichoglossum hirsutum</name>
    <dbReference type="NCBI Taxonomy" id="265104"/>
    <lineage>
        <taxon>Eukaryota</taxon>
        <taxon>Fungi</taxon>
        <taxon>Dikarya</taxon>
        <taxon>Ascomycota</taxon>
        <taxon>Pezizomycotina</taxon>
        <taxon>Geoglossomycetes</taxon>
        <taxon>Geoglossales</taxon>
        <taxon>Geoglossaceae</taxon>
        <taxon>Trichoglossum</taxon>
    </lineage>
</organism>
<keyword evidence="3" id="KW-1185">Reference proteome</keyword>
<dbReference type="Gene3D" id="3.20.20.70">
    <property type="entry name" value="Aldolase class I"/>
    <property type="match status" value="1"/>
</dbReference>
<gene>
    <name evidence="2" type="ORF">GP486_003282</name>
</gene>
<sequence length="189" mass="20940">MTLSKSPYENPADTNVGRLFKPLKIGDLTLKHRIVLAPLTRARSPAGIPSRLNVEYYEQRATDGGLLITEATHISSGNYYNVPGIYTPEQIRAWRLVTSAVHAKGGFIVVQLWHVGRNTVKENMGGRQAVSSSPHKLEGGVNIFTPTGEPIPYEDPKEMSEEDMRETLEDYKHACRAAMEAGFDGVMIE</sequence>
<accession>A0A9P8LDF7</accession>
<dbReference type="InterPro" id="IPR013785">
    <property type="entry name" value="Aldolase_TIM"/>
</dbReference>
<dbReference type="InterPro" id="IPR045247">
    <property type="entry name" value="Oye-like"/>
</dbReference>